<dbReference type="GO" id="GO:0032259">
    <property type="term" value="P:methylation"/>
    <property type="evidence" value="ECO:0007669"/>
    <property type="project" value="UniProtKB-KW"/>
</dbReference>
<gene>
    <name evidence="1" type="ORF">ATEG_08999</name>
</gene>
<organism evidence="1 2">
    <name type="scientific">Aspergillus terreus (strain NIH 2624 / FGSC A1156)</name>
    <dbReference type="NCBI Taxonomy" id="341663"/>
    <lineage>
        <taxon>Eukaryota</taxon>
        <taxon>Fungi</taxon>
        <taxon>Dikarya</taxon>
        <taxon>Ascomycota</taxon>
        <taxon>Pezizomycotina</taxon>
        <taxon>Eurotiomycetes</taxon>
        <taxon>Eurotiomycetidae</taxon>
        <taxon>Eurotiales</taxon>
        <taxon>Aspergillaceae</taxon>
        <taxon>Aspergillus</taxon>
        <taxon>Aspergillus subgen. Circumdati</taxon>
    </lineage>
</organism>
<accession>Q0CBD5</accession>
<evidence type="ECO:0000313" key="2">
    <source>
        <dbReference type="Proteomes" id="UP000007963"/>
    </source>
</evidence>
<name>Q0CBD5_ASPTN</name>
<dbReference type="AlphaFoldDB" id="Q0CBD5"/>
<evidence type="ECO:0000313" key="1">
    <source>
        <dbReference type="EMBL" id="EAU31131.1"/>
    </source>
</evidence>
<dbReference type="HOGENOM" id="CLU_912090_0_0_1"/>
<dbReference type="VEuPathDB" id="FungiDB:ATEG_08999"/>
<reference evidence="2" key="1">
    <citation type="submission" date="2005-09" db="EMBL/GenBank/DDBJ databases">
        <title>Annotation of the Aspergillus terreus NIH2624 genome.</title>
        <authorList>
            <person name="Birren B.W."/>
            <person name="Lander E.S."/>
            <person name="Galagan J.E."/>
            <person name="Nusbaum C."/>
            <person name="Devon K."/>
            <person name="Henn M."/>
            <person name="Ma L.-J."/>
            <person name="Jaffe D.B."/>
            <person name="Butler J."/>
            <person name="Alvarez P."/>
            <person name="Gnerre S."/>
            <person name="Grabherr M."/>
            <person name="Kleber M."/>
            <person name="Mauceli E.W."/>
            <person name="Brockman W."/>
            <person name="Rounsley S."/>
            <person name="Young S.K."/>
            <person name="LaButti K."/>
            <person name="Pushparaj V."/>
            <person name="DeCaprio D."/>
            <person name="Crawford M."/>
            <person name="Koehrsen M."/>
            <person name="Engels R."/>
            <person name="Montgomery P."/>
            <person name="Pearson M."/>
            <person name="Howarth C."/>
            <person name="Larson L."/>
            <person name="Luoma S."/>
            <person name="White J."/>
            <person name="Alvarado L."/>
            <person name="Kodira C.D."/>
            <person name="Zeng Q."/>
            <person name="Oleary S."/>
            <person name="Yandava C."/>
            <person name="Denning D.W."/>
            <person name="Nierman W.C."/>
            <person name="Milne T."/>
            <person name="Madden K."/>
        </authorList>
    </citation>
    <scope>NUCLEOTIDE SEQUENCE [LARGE SCALE GENOMIC DNA]</scope>
    <source>
        <strain evidence="2">NIH 2624 / FGSC A1156</strain>
    </source>
</reference>
<keyword evidence="1" id="KW-0489">Methyltransferase</keyword>
<protein>
    <submittedName>
        <fullName evidence="1">Protein-L-isoaspartate O-methyltransferase</fullName>
    </submittedName>
</protein>
<dbReference type="GO" id="GO:0008168">
    <property type="term" value="F:methyltransferase activity"/>
    <property type="evidence" value="ECO:0007669"/>
    <property type="project" value="UniProtKB-KW"/>
</dbReference>
<dbReference type="RefSeq" id="XP_001217585.1">
    <property type="nucleotide sequence ID" value="XM_001217584.1"/>
</dbReference>
<sequence>MGCGSMLTPIIARFTRSFLIRSIWARFSINSALEEPEQYQAMENRLAGIVLVRSLDRCAGLMSMQWAVVFSIGPWLYIAYSMDILLVYLRVYGVKCCSSGYRQLDISGYLLLKSAWRQDEQGGSGLSGEGKEVGHCLVTPKTRIQDRARCDQHREQWTASPVTRNMELSEPDPDIHVDVDLMILDYLLCMTLESILSTGQVRTEENGEHNSIDSSIATIYAFKRLIPDPALIPEDIHTKLKILELADEIRRCASPAEILRDYVPLCRTRYPRRRWVGCDNCSQRTRNHTARGPQYTYRHDGNSPE</sequence>
<dbReference type="OrthoDB" id="4149149at2759"/>
<proteinExistence type="predicted"/>
<dbReference type="GeneID" id="4323204"/>
<keyword evidence="1" id="KW-0808">Transferase</keyword>
<dbReference type="Proteomes" id="UP000007963">
    <property type="component" value="Unassembled WGS sequence"/>
</dbReference>
<dbReference type="EMBL" id="CH476606">
    <property type="protein sequence ID" value="EAU31131.1"/>
    <property type="molecule type" value="Genomic_DNA"/>
</dbReference>